<dbReference type="EC" id="4.1.1.111" evidence="4"/>
<accession>D5MIV0</accession>
<keyword evidence="1" id="KW-0456">Lyase</keyword>
<organism evidence="9 10">
    <name type="scientific">Methylomirabilis oxygeniifera</name>
    <dbReference type="NCBI Taxonomy" id="671143"/>
    <lineage>
        <taxon>Bacteria</taxon>
        <taxon>Candidatus Methylomirabilota</taxon>
        <taxon>Candidatus Methylomirabilia</taxon>
        <taxon>Candidatus Methylomirabilales</taxon>
        <taxon>Candidatus Methylomirabilaceae</taxon>
        <taxon>Candidatus Methylomirabilis</taxon>
    </lineage>
</organism>
<feature type="domain" description="Siroheme decarboxylase AsnC-like ligand binding" evidence="7">
    <location>
        <begin position="250"/>
        <end position="335"/>
    </location>
</feature>
<protein>
    <recommendedName>
        <fullName evidence="4">siroheme decarboxylase</fullName>
        <ecNumber evidence="4">4.1.1.111</ecNumber>
    </recommendedName>
</protein>
<proteinExistence type="inferred from homology"/>
<dbReference type="Pfam" id="PF17805">
    <property type="entry name" value="AsnC_trans_reg2"/>
    <property type="match status" value="2"/>
</dbReference>
<sequence length="384" mass="42805">MFEMDAIDRKLLDAIQAGIPLVERPYRALGESVGLTEDDVIERIARLKAEGFVRNIGAIFDTSRLGYRSSLVGFRLREECVDEAAAQINAHPGVSHNYLRRYTLPDTFGVNACCPFNVWFTLAVSPESRLGLESSVAVLARDTGAEAARLFPALRVFKIGVRLDMDVDAAGVRKEEGHFFTGNGHSERGLDPEERLIVRVLQDDLPLAGEPFREAARQCGLGVEAMLVCAQELLQRHIMRRFAAILHHRKAGYTGNVMAAWSVPEEKVESVGHQMAQFRAVSHCYQRPTFPEWPFSLFTMVHQKSREACEETVAAISGETGIEHYAMLWTVREFKKVRLRYFTGEDTAWEEKAATQISPKAPMSPGDQAVAGESVASRHSVLTQ</sequence>
<dbReference type="InterPro" id="IPR050684">
    <property type="entry name" value="HTH-Siroheme_Decarb"/>
</dbReference>
<comment type="pathway">
    <text evidence="2">Porphyrin-containing compound metabolism.</text>
</comment>
<dbReference type="SMART" id="SM00344">
    <property type="entry name" value="HTH_ASNC"/>
    <property type="match status" value="1"/>
</dbReference>
<dbReference type="SUPFAM" id="SSF46785">
    <property type="entry name" value="Winged helix' DNA-binding domain"/>
    <property type="match status" value="1"/>
</dbReference>
<dbReference type="Gene3D" id="3.30.70.3460">
    <property type="match status" value="2"/>
</dbReference>
<evidence type="ECO:0000256" key="1">
    <source>
        <dbReference type="ARBA" id="ARBA00023239"/>
    </source>
</evidence>
<evidence type="ECO:0000256" key="2">
    <source>
        <dbReference type="ARBA" id="ARBA00023444"/>
    </source>
</evidence>
<dbReference type="PANTHER" id="PTHR43413:SF1">
    <property type="entry name" value="SIROHEME DECARBOXYLASE NIRL SUBUNIT"/>
    <property type="match status" value="1"/>
</dbReference>
<dbReference type="PANTHER" id="PTHR43413">
    <property type="entry name" value="TRANSCRIPTIONAL REGULATOR, ASNC FAMILY"/>
    <property type="match status" value="1"/>
</dbReference>
<dbReference type="EMBL" id="FP565575">
    <property type="protein sequence ID" value="CBE69457.1"/>
    <property type="molecule type" value="Genomic_DNA"/>
</dbReference>
<evidence type="ECO:0000259" key="8">
    <source>
        <dbReference type="Pfam" id="PF22451"/>
    </source>
</evidence>
<dbReference type="Proteomes" id="UP000006898">
    <property type="component" value="Chromosome"/>
</dbReference>
<reference evidence="9 10" key="1">
    <citation type="journal article" date="2010" name="Nature">
        <title>Nitrite-driven anaerobic methane oxidation by oxygenic bacteria.</title>
        <authorList>
            <person name="Ettwig K.F."/>
            <person name="Butler M.K."/>
            <person name="Le Paslier D."/>
            <person name="Pelletier E."/>
            <person name="Mangenot S."/>
            <person name="Kuypers M.M.M."/>
            <person name="Schreiber F."/>
            <person name="Dutilh B.E."/>
            <person name="Zedelius J."/>
            <person name="de Beer D."/>
            <person name="Gloerich J."/>
            <person name="Wessels H.J.C.T."/>
            <person name="van Allen T."/>
            <person name="Luesken F."/>
            <person name="Wu M."/>
            <person name="van de Pas-Schoonen K.T."/>
            <person name="Op den Camp H.J.M."/>
            <person name="Janssen-Megens E.M."/>
            <person name="Francoijs K-J."/>
            <person name="Stunnenberg H."/>
            <person name="Weissenbach J."/>
            <person name="Jetten M.S.M."/>
            <person name="Strous M."/>
        </authorList>
    </citation>
    <scope>NUCLEOTIDE SEQUENCE [LARGE SCALE GENOMIC DNA]</scope>
</reference>
<feature type="domain" description="Siroheme decarboxylase NirL-like HTH" evidence="8">
    <location>
        <begin position="8"/>
        <end position="54"/>
    </location>
</feature>
<evidence type="ECO:0000313" key="9">
    <source>
        <dbReference type="EMBL" id="CBE69457.1"/>
    </source>
</evidence>
<dbReference type="HOGENOM" id="CLU_049427_0_0_0"/>
<feature type="domain" description="Siroheme decarboxylase NirL-like HTH" evidence="8">
    <location>
        <begin position="194"/>
        <end position="240"/>
    </location>
</feature>
<dbReference type="InterPro" id="IPR019885">
    <property type="entry name" value="Tscrpt_reg_HTH_AsnC-type_CS"/>
</dbReference>
<evidence type="ECO:0000256" key="5">
    <source>
        <dbReference type="ARBA" id="ARBA00048470"/>
    </source>
</evidence>
<dbReference type="InterPro" id="IPR036390">
    <property type="entry name" value="WH_DNA-bd_sf"/>
</dbReference>
<name>D5MIV0_METO1</name>
<dbReference type="Pfam" id="PF22451">
    <property type="entry name" value="NirdL-like_HTH"/>
    <property type="match status" value="2"/>
</dbReference>
<evidence type="ECO:0000313" key="10">
    <source>
        <dbReference type="Proteomes" id="UP000006898"/>
    </source>
</evidence>
<dbReference type="InterPro" id="IPR036388">
    <property type="entry name" value="WH-like_DNA-bd_sf"/>
</dbReference>
<dbReference type="InterPro" id="IPR040523">
    <property type="entry name" value="AsnC_trans_reg2"/>
</dbReference>
<evidence type="ECO:0000259" key="7">
    <source>
        <dbReference type="Pfam" id="PF17805"/>
    </source>
</evidence>
<dbReference type="KEGG" id="mox:DAMO_2409"/>
<dbReference type="GO" id="GO:0016829">
    <property type="term" value="F:lyase activity"/>
    <property type="evidence" value="ECO:0007669"/>
    <property type="project" value="UniProtKB-KW"/>
</dbReference>
<dbReference type="AlphaFoldDB" id="D5MIV0"/>
<evidence type="ECO:0000256" key="3">
    <source>
        <dbReference type="ARBA" id="ARBA00023457"/>
    </source>
</evidence>
<dbReference type="InterPro" id="IPR053953">
    <property type="entry name" value="NirdL-like_HTH"/>
</dbReference>
<comment type="similarity">
    <text evidence="3">Belongs to the Ahb/Nir family.</text>
</comment>
<gene>
    <name evidence="9" type="ORF">DAMO_2409</name>
</gene>
<feature type="region of interest" description="Disordered" evidence="6">
    <location>
        <begin position="353"/>
        <end position="384"/>
    </location>
</feature>
<feature type="domain" description="Siroheme decarboxylase AsnC-like ligand binding" evidence="7">
    <location>
        <begin position="64"/>
        <end position="158"/>
    </location>
</feature>
<dbReference type="InterPro" id="IPR019888">
    <property type="entry name" value="Tscrpt_reg_AsnC-like"/>
</dbReference>
<dbReference type="STRING" id="671143.DAMO_2409"/>
<evidence type="ECO:0000256" key="4">
    <source>
        <dbReference type="ARBA" id="ARBA00023471"/>
    </source>
</evidence>
<evidence type="ECO:0000256" key="6">
    <source>
        <dbReference type="SAM" id="MobiDB-lite"/>
    </source>
</evidence>
<dbReference type="Gene3D" id="1.10.10.10">
    <property type="entry name" value="Winged helix-like DNA-binding domain superfamily/Winged helix DNA-binding domain"/>
    <property type="match status" value="1"/>
</dbReference>
<comment type="catalytic activity">
    <reaction evidence="5">
        <text>siroheme + 2 H(+) = 12,18-didecarboxysiroheme + 2 CO2</text>
        <dbReference type="Rhea" id="RHEA:19093"/>
        <dbReference type="ChEBI" id="CHEBI:15378"/>
        <dbReference type="ChEBI" id="CHEBI:16526"/>
        <dbReference type="ChEBI" id="CHEBI:60052"/>
        <dbReference type="ChEBI" id="CHEBI:140497"/>
        <dbReference type="EC" id="4.1.1.111"/>
    </reaction>
</comment>
<dbReference type="PROSITE" id="PS00519">
    <property type="entry name" value="HTH_ASNC_1"/>
    <property type="match status" value="1"/>
</dbReference>
<dbReference type="eggNOG" id="COG1522">
    <property type="taxonomic scope" value="Bacteria"/>
</dbReference>
<dbReference type="PATRIC" id="fig|671143.5.peg.2121"/>